<comment type="catalytic activity">
    <reaction evidence="6 7">
        <text>NAD(+) + (deoxyribonucleotide)n-3'-hydroxyl + 5'-phospho-(deoxyribonucleotide)m = (deoxyribonucleotide)n+m + AMP + beta-nicotinamide D-nucleotide.</text>
        <dbReference type="EC" id="6.5.1.2"/>
    </reaction>
</comment>
<dbReference type="PANTHER" id="PTHR47810">
    <property type="entry name" value="DNA LIGASE"/>
    <property type="match status" value="1"/>
</dbReference>
<evidence type="ECO:0000256" key="7">
    <source>
        <dbReference type="HAMAP-Rule" id="MF_01587"/>
    </source>
</evidence>
<protein>
    <recommendedName>
        <fullName evidence="7">DNA ligase B</fullName>
        <ecNumber evidence="7">6.5.1.2</ecNumber>
    </recommendedName>
    <alternativeName>
        <fullName evidence="7">Polydeoxyribonucleotide synthase [NAD(+)] B</fullName>
    </alternativeName>
</protein>
<dbReference type="InterPro" id="IPR020923">
    <property type="entry name" value="DNA_ligase_B"/>
</dbReference>
<dbReference type="SMART" id="SM00532">
    <property type="entry name" value="LIGANc"/>
    <property type="match status" value="1"/>
</dbReference>
<dbReference type="InterPro" id="IPR004150">
    <property type="entry name" value="NAD_DNA_ligase_OB"/>
</dbReference>
<comment type="similarity">
    <text evidence="7">Belongs to the NAD-dependent DNA ligase family. LigB subfamily.</text>
</comment>
<keyword evidence="2 7" id="KW-0235">DNA replication</keyword>
<evidence type="ECO:0000256" key="4">
    <source>
        <dbReference type="ARBA" id="ARBA00023027"/>
    </source>
</evidence>
<dbReference type="EC" id="6.5.1.2" evidence="7"/>
<comment type="caution">
    <text evidence="9">The sequence shown here is derived from an EMBL/GenBank/DDBJ whole genome shotgun (WGS) entry which is preliminary data.</text>
</comment>
<dbReference type="STRING" id="69222.BG55_19705"/>
<dbReference type="OrthoDB" id="9759736at2"/>
<evidence type="ECO:0000256" key="5">
    <source>
        <dbReference type="ARBA" id="ARBA00023204"/>
    </source>
</evidence>
<keyword evidence="3 7" id="KW-0227">DNA damage</keyword>
<organism evidence="9 10">
    <name type="scientific">Erwinia mallotivora</name>
    <dbReference type="NCBI Taxonomy" id="69222"/>
    <lineage>
        <taxon>Bacteria</taxon>
        <taxon>Pseudomonadati</taxon>
        <taxon>Pseudomonadota</taxon>
        <taxon>Gammaproteobacteria</taxon>
        <taxon>Enterobacterales</taxon>
        <taxon>Erwiniaceae</taxon>
        <taxon>Erwinia</taxon>
    </lineage>
</organism>
<evidence type="ECO:0000256" key="3">
    <source>
        <dbReference type="ARBA" id="ARBA00022763"/>
    </source>
</evidence>
<evidence type="ECO:0000313" key="10">
    <source>
        <dbReference type="Proteomes" id="UP000019918"/>
    </source>
</evidence>
<dbReference type="SUPFAM" id="SSF50249">
    <property type="entry name" value="Nucleic acid-binding proteins"/>
    <property type="match status" value="1"/>
</dbReference>
<evidence type="ECO:0000313" key="9">
    <source>
        <dbReference type="EMBL" id="EXU73984.1"/>
    </source>
</evidence>
<dbReference type="AlphaFoldDB" id="A0A014M7A7"/>
<dbReference type="NCBIfam" id="NF005987">
    <property type="entry name" value="PRK08097.1"/>
    <property type="match status" value="1"/>
</dbReference>
<dbReference type="Gene3D" id="3.30.470.30">
    <property type="entry name" value="DNA ligase/mRNA capping enzyme"/>
    <property type="match status" value="1"/>
</dbReference>
<dbReference type="PANTHER" id="PTHR47810:SF1">
    <property type="entry name" value="DNA LIGASE B"/>
    <property type="match status" value="1"/>
</dbReference>
<evidence type="ECO:0000256" key="1">
    <source>
        <dbReference type="ARBA" id="ARBA00022598"/>
    </source>
</evidence>
<dbReference type="InterPro" id="IPR033136">
    <property type="entry name" value="DNA_ligase_CS"/>
</dbReference>
<sequence length="563" mass="62837">MRNIIILCLLWCGVAEGQCPVWTAVRAEHEMALLARQLSDWDRTYYQKGSSEVTDEHYDALEKKFHAWQGCFRPQSAVRQPELSTTGKVLHPVAHVGVKKLTDKHALERWMAGKQALWVQPKIDGVAVTLHYQHGSLVRMISRGNGLRGEDWTDKAKQIPSVPVTIPFKDDSLTLQGELFLLMDDHRQSAMGGVNARSIVAGAMRHKANPAVLQKLGVFIWAWPDGPEKMTERLSLLREAGFGLAADWSEPVSSADEVAAWRDRWFQQALPFVTDGVVIHGAPVAGAHWQPGENNWSVAWKYSPRKVSTEVRSVAFSVGRSGKLSVVLNLVPVQLDDKKVSRVSAGSLKSWRSADIVPGDQVIVSLAGQGIPRVDGVVWRVADRQPPEMPDPETFNVVSCLTYTPACREQFLSRLVWLSRPAVLSMTGISRSSWQRLIQAGKLTHLFSWQSLSEEQLARTEGITAHQANKLYHQFTLSQQQPFKRWVKALGVPVPDGALNAMKDDNWQTLLARTQQSWQQLPGIGEKLAGKIVAFLQHRQVQVLIDGLQGDRRPTLNVRSADN</sequence>
<dbReference type="InterPro" id="IPR012340">
    <property type="entry name" value="NA-bd_OB-fold"/>
</dbReference>
<keyword evidence="1 7" id="KW-0436">Ligase</keyword>
<dbReference type="GO" id="GO:0006260">
    <property type="term" value="P:DNA replication"/>
    <property type="evidence" value="ECO:0007669"/>
    <property type="project" value="UniProtKB-KW"/>
</dbReference>
<dbReference type="Pfam" id="PF03120">
    <property type="entry name" value="OB_DNA_ligase"/>
    <property type="match status" value="1"/>
</dbReference>
<dbReference type="PROSITE" id="PS01055">
    <property type="entry name" value="DNA_LIGASE_N1"/>
    <property type="match status" value="1"/>
</dbReference>
<accession>A0A014M7A7</accession>
<dbReference type="SUPFAM" id="SSF47781">
    <property type="entry name" value="RuvA domain 2-like"/>
    <property type="match status" value="1"/>
</dbReference>
<name>A0A014M7A7_9GAMM</name>
<dbReference type="Pfam" id="PF01653">
    <property type="entry name" value="DNA_ligase_aden"/>
    <property type="match status" value="1"/>
</dbReference>
<dbReference type="RefSeq" id="WP_052018946.1">
    <property type="nucleotide sequence ID" value="NZ_JFHN01000069.1"/>
</dbReference>
<feature type="domain" description="NAD-dependent DNA ligase N-terminal" evidence="8">
    <location>
        <begin position="26"/>
        <end position="422"/>
    </location>
</feature>
<dbReference type="GO" id="GO:0006281">
    <property type="term" value="P:DNA repair"/>
    <property type="evidence" value="ECO:0007669"/>
    <property type="project" value="UniProtKB-KW"/>
</dbReference>
<evidence type="ECO:0000259" key="8">
    <source>
        <dbReference type="SMART" id="SM00532"/>
    </source>
</evidence>
<dbReference type="SUPFAM" id="SSF56091">
    <property type="entry name" value="DNA ligase/mRNA capping enzyme, catalytic domain"/>
    <property type="match status" value="1"/>
</dbReference>
<dbReference type="PROSITE" id="PS01056">
    <property type="entry name" value="DNA_LIGASE_N2"/>
    <property type="match status" value="1"/>
</dbReference>
<reference evidence="9 10" key="1">
    <citation type="submission" date="2014-02" db="EMBL/GenBank/DDBJ databases">
        <title>Draft genome of Erwinia mallotivora strain BT-MARDI, a papaya dieback pathogen.</title>
        <authorList>
            <person name="Redzuan R."/>
            <person name="Abu Bakar N."/>
            <person name="Badrun R."/>
            <person name="Mohd Raih M.F."/>
            <person name="Rozano L."/>
            <person name="Mat Amin N."/>
        </authorList>
    </citation>
    <scope>NUCLEOTIDE SEQUENCE [LARGE SCALE GENOMIC DNA]</scope>
    <source>
        <strain evidence="9 10">BT-MARDI</strain>
    </source>
</reference>
<keyword evidence="10" id="KW-1185">Reference proteome</keyword>
<evidence type="ECO:0000256" key="6">
    <source>
        <dbReference type="ARBA" id="ARBA00034005"/>
    </source>
</evidence>
<dbReference type="EMBL" id="JFHN01000069">
    <property type="protein sequence ID" value="EXU73984.1"/>
    <property type="molecule type" value="Genomic_DNA"/>
</dbReference>
<keyword evidence="5 7" id="KW-0234">DNA repair</keyword>
<dbReference type="InterPro" id="IPR010994">
    <property type="entry name" value="RuvA_2-like"/>
</dbReference>
<gene>
    <name evidence="7 9" type="primary">ligB</name>
    <name evidence="9" type="ORF">BG55_19705</name>
</gene>
<dbReference type="InterPro" id="IPR050326">
    <property type="entry name" value="NAD_dep_DNA_ligaseB"/>
</dbReference>
<dbReference type="InterPro" id="IPR013839">
    <property type="entry name" value="DNAligase_adenylation"/>
</dbReference>
<proteinExistence type="inferred from homology"/>
<dbReference type="Proteomes" id="UP000019918">
    <property type="component" value="Unassembled WGS sequence"/>
</dbReference>
<comment type="function">
    <text evidence="7">Catalyzes the formation of phosphodiester linkages between 5'-phosphoryl and 3'-hydroxyl groups in double-stranded DNA using NAD as a coenzyme and as the energy source for the reaction.</text>
</comment>
<keyword evidence="4 7" id="KW-0520">NAD</keyword>
<dbReference type="InterPro" id="IPR018239">
    <property type="entry name" value="DNA_ligase_AS"/>
</dbReference>
<dbReference type="Gene3D" id="1.10.287.610">
    <property type="entry name" value="Helix hairpin bin"/>
    <property type="match status" value="1"/>
</dbReference>
<dbReference type="InterPro" id="IPR013840">
    <property type="entry name" value="DNAligase_N"/>
</dbReference>
<dbReference type="PATRIC" id="fig|69222.5.peg.4019"/>
<dbReference type="Gene3D" id="2.40.50.140">
    <property type="entry name" value="Nucleic acid-binding proteins"/>
    <property type="match status" value="1"/>
</dbReference>
<dbReference type="HAMAP" id="MF_01587">
    <property type="entry name" value="DNA_ligase_B"/>
    <property type="match status" value="1"/>
</dbReference>
<evidence type="ECO:0000256" key="2">
    <source>
        <dbReference type="ARBA" id="ARBA00022705"/>
    </source>
</evidence>
<dbReference type="GO" id="GO:0003911">
    <property type="term" value="F:DNA ligase (NAD+) activity"/>
    <property type="evidence" value="ECO:0007669"/>
    <property type="project" value="UniProtKB-UniRule"/>
</dbReference>
<feature type="active site" description="N6-AMP-lysine intermediate" evidence="7">
    <location>
        <position position="122"/>
    </location>
</feature>